<comment type="caution">
    <text evidence="2">The sequence shown here is derived from an EMBL/GenBank/DDBJ whole genome shotgun (WGS) entry which is preliminary data.</text>
</comment>
<reference evidence="2 3" key="1">
    <citation type="submission" date="2017-10" db="EMBL/GenBank/DDBJ databases">
        <title>Sedimentibacterium mangrovi gen. nov., sp. nov., a novel member of family Phyllobacteriacea isolated from mangrove sediment.</title>
        <authorList>
            <person name="Liao H."/>
            <person name="Tian Y."/>
        </authorList>
    </citation>
    <scope>NUCLEOTIDE SEQUENCE [LARGE SCALE GENOMIC DNA]</scope>
    <source>
        <strain evidence="2 3">X9-2-2</strain>
    </source>
</reference>
<gene>
    <name evidence="2" type="ORF">CSC94_05820</name>
</gene>
<feature type="signal peptide" evidence="1">
    <location>
        <begin position="1"/>
        <end position="20"/>
    </location>
</feature>
<evidence type="ECO:0000313" key="2">
    <source>
        <dbReference type="EMBL" id="PHP68167.1"/>
    </source>
</evidence>
<feature type="chain" id="PRO_5013713167" evidence="1">
    <location>
        <begin position="21"/>
        <end position="162"/>
    </location>
</feature>
<sequence>MRRRLTYGFLTYLAAAAAMTAVDAWHDFAEKRERARQATAMIYAPVSQVRWQIETGRLLIVVAVSRKLEPCSVPRGAPVTLVGRWSEDRSTRFKSYPAFTPDGDMVEGAPLVLRGEEFLVGPFVIEDKPETLRKIESVSVRFPCEFASGITRTATIGPLLKP</sequence>
<accession>A0A2G1QRJ9</accession>
<proteinExistence type="predicted"/>
<name>A0A2G1QRJ9_9HYPH</name>
<protein>
    <submittedName>
        <fullName evidence="2">Uncharacterized protein</fullName>
    </submittedName>
</protein>
<organism evidence="2 3">
    <name type="scientific">Zhengella mangrovi</name>
    <dbReference type="NCBI Taxonomy" id="1982044"/>
    <lineage>
        <taxon>Bacteria</taxon>
        <taxon>Pseudomonadati</taxon>
        <taxon>Pseudomonadota</taxon>
        <taxon>Alphaproteobacteria</taxon>
        <taxon>Hyphomicrobiales</taxon>
        <taxon>Notoacmeibacteraceae</taxon>
        <taxon>Zhengella</taxon>
    </lineage>
</organism>
<dbReference type="AlphaFoldDB" id="A0A2G1QRJ9"/>
<dbReference type="Proteomes" id="UP000221168">
    <property type="component" value="Unassembled WGS sequence"/>
</dbReference>
<keyword evidence="1" id="KW-0732">Signal</keyword>
<keyword evidence="3" id="KW-1185">Reference proteome</keyword>
<evidence type="ECO:0000256" key="1">
    <source>
        <dbReference type="SAM" id="SignalP"/>
    </source>
</evidence>
<evidence type="ECO:0000313" key="3">
    <source>
        <dbReference type="Proteomes" id="UP000221168"/>
    </source>
</evidence>
<dbReference type="EMBL" id="PDVP01000002">
    <property type="protein sequence ID" value="PHP68167.1"/>
    <property type="molecule type" value="Genomic_DNA"/>
</dbReference>